<accession>A0A1Y2EZ97</accession>
<dbReference type="InParanoid" id="A0A1Y2EZ97"/>
<protein>
    <submittedName>
        <fullName evidence="2">Uncharacterized protein</fullName>
    </submittedName>
</protein>
<name>A0A1Y2EZ97_9BASI</name>
<comment type="caution">
    <text evidence="2">The sequence shown here is derived from an EMBL/GenBank/DDBJ whole genome shotgun (WGS) entry which is preliminary data.</text>
</comment>
<organism evidence="2 3">
    <name type="scientific">Leucosporidium creatinivorum</name>
    <dbReference type="NCBI Taxonomy" id="106004"/>
    <lineage>
        <taxon>Eukaryota</taxon>
        <taxon>Fungi</taxon>
        <taxon>Dikarya</taxon>
        <taxon>Basidiomycota</taxon>
        <taxon>Pucciniomycotina</taxon>
        <taxon>Microbotryomycetes</taxon>
        <taxon>Leucosporidiales</taxon>
        <taxon>Leucosporidium</taxon>
    </lineage>
</organism>
<proteinExistence type="predicted"/>
<dbReference type="EMBL" id="MCGR01000033">
    <property type="protein sequence ID" value="ORY76951.1"/>
    <property type="molecule type" value="Genomic_DNA"/>
</dbReference>
<evidence type="ECO:0000313" key="3">
    <source>
        <dbReference type="Proteomes" id="UP000193467"/>
    </source>
</evidence>
<sequence>MPFPRLQAIRYPQQPGHDLCYGIRLSSSSASASSQQVDSKRKGKGKATHLQQERKDWAIELGKITDDSLKSNLVKGYVGLADGYYYFHITTPNETHTLLATLFLTDLITSTEASSILSLGPHSSRPSSSSSASASASASTLSTRARTTIHRLPSLATLYGAYWAASSATAEALTSATAGGWLAGAAGGMGGVGVAALPVGAGVLAVGGMMVVFGRSRSAAAAAVAREQEQENENEGRELVRERFVGGEVEEEEESGMEMILWNKAVGRRWVDVERVEVLDERELMGEFLSSFGLALEILPSRRAAMRLSPGRSTWLATR</sequence>
<dbReference type="Proteomes" id="UP000193467">
    <property type="component" value="Unassembled WGS sequence"/>
</dbReference>
<keyword evidence="3" id="KW-1185">Reference proteome</keyword>
<dbReference type="AlphaFoldDB" id="A0A1Y2EZ97"/>
<evidence type="ECO:0000256" key="1">
    <source>
        <dbReference type="SAM" id="MobiDB-lite"/>
    </source>
</evidence>
<reference evidence="2 3" key="1">
    <citation type="submission" date="2016-07" db="EMBL/GenBank/DDBJ databases">
        <title>Pervasive Adenine N6-methylation of Active Genes in Fungi.</title>
        <authorList>
            <consortium name="DOE Joint Genome Institute"/>
            <person name="Mondo S.J."/>
            <person name="Dannebaum R.O."/>
            <person name="Kuo R.C."/>
            <person name="Labutti K."/>
            <person name="Haridas S."/>
            <person name="Kuo A."/>
            <person name="Salamov A."/>
            <person name="Ahrendt S.R."/>
            <person name="Lipzen A."/>
            <person name="Sullivan W."/>
            <person name="Andreopoulos W.B."/>
            <person name="Clum A."/>
            <person name="Lindquist E."/>
            <person name="Daum C."/>
            <person name="Ramamoorthy G.K."/>
            <person name="Gryganskyi A."/>
            <person name="Culley D."/>
            <person name="Magnuson J.K."/>
            <person name="James T.Y."/>
            <person name="O'Malley M.A."/>
            <person name="Stajich J.E."/>
            <person name="Spatafora J.W."/>
            <person name="Visel A."/>
            <person name="Grigoriev I.V."/>
        </authorList>
    </citation>
    <scope>NUCLEOTIDE SEQUENCE [LARGE SCALE GENOMIC DNA]</scope>
    <source>
        <strain evidence="2 3">62-1032</strain>
    </source>
</reference>
<gene>
    <name evidence="2" type="ORF">BCR35DRAFT_119529</name>
</gene>
<evidence type="ECO:0000313" key="2">
    <source>
        <dbReference type="EMBL" id="ORY76951.1"/>
    </source>
</evidence>
<feature type="region of interest" description="Disordered" evidence="1">
    <location>
        <begin position="31"/>
        <end position="51"/>
    </location>
</feature>